<keyword evidence="3" id="KW-1185">Reference proteome</keyword>
<proteinExistence type="predicted"/>
<accession>A0A4V6I8C1</accession>
<name>A0A4V6I8C1_STECR</name>
<evidence type="ECO:0000313" key="2">
    <source>
        <dbReference type="EMBL" id="TMS37613.1"/>
    </source>
</evidence>
<feature type="region of interest" description="Disordered" evidence="1">
    <location>
        <begin position="91"/>
        <end position="113"/>
    </location>
</feature>
<reference evidence="2 3" key="1">
    <citation type="journal article" date="2015" name="Genome Biol.">
        <title>Comparative genomics of Steinernema reveals deeply conserved gene regulatory networks.</title>
        <authorList>
            <person name="Dillman A.R."/>
            <person name="Macchietto M."/>
            <person name="Porter C.F."/>
            <person name="Rogers A."/>
            <person name="Williams B."/>
            <person name="Antoshechkin I."/>
            <person name="Lee M.M."/>
            <person name="Goodwin Z."/>
            <person name="Lu X."/>
            <person name="Lewis E.E."/>
            <person name="Goodrich-Blair H."/>
            <person name="Stock S.P."/>
            <person name="Adams B.J."/>
            <person name="Sternberg P.W."/>
            <person name="Mortazavi A."/>
        </authorList>
    </citation>
    <scope>NUCLEOTIDE SEQUENCE [LARGE SCALE GENOMIC DNA]</scope>
    <source>
        <strain evidence="2 3">ALL</strain>
    </source>
</reference>
<dbReference type="EMBL" id="AZBU02000001">
    <property type="protein sequence ID" value="TMS37613.1"/>
    <property type="molecule type" value="Genomic_DNA"/>
</dbReference>
<evidence type="ECO:0000256" key="1">
    <source>
        <dbReference type="SAM" id="MobiDB-lite"/>
    </source>
</evidence>
<dbReference type="Proteomes" id="UP000298663">
    <property type="component" value="Chromosome X"/>
</dbReference>
<dbReference type="AlphaFoldDB" id="A0A4V6I8C1"/>
<comment type="caution">
    <text evidence="2">The sequence shown here is derived from an EMBL/GenBank/DDBJ whole genome shotgun (WGS) entry which is preliminary data.</text>
</comment>
<dbReference type="EMBL" id="CM016762">
    <property type="protein sequence ID" value="TMS37613.1"/>
    <property type="molecule type" value="Genomic_DNA"/>
</dbReference>
<gene>
    <name evidence="2" type="ORF">L596_004509</name>
</gene>
<organism evidence="2 3">
    <name type="scientific">Steinernema carpocapsae</name>
    <name type="common">Entomopathogenic nematode</name>
    <dbReference type="NCBI Taxonomy" id="34508"/>
    <lineage>
        <taxon>Eukaryota</taxon>
        <taxon>Metazoa</taxon>
        <taxon>Ecdysozoa</taxon>
        <taxon>Nematoda</taxon>
        <taxon>Chromadorea</taxon>
        <taxon>Rhabditida</taxon>
        <taxon>Tylenchina</taxon>
        <taxon>Panagrolaimomorpha</taxon>
        <taxon>Strongyloidoidea</taxon>
        <taxon>Steinernematidae</taxon>
        <taxon>Steinernema</taxon>
    </lineage>
</organism>
<sequence length="113" mass="13532">MELYRNSASIEKADQRGIKVSGCRCQRPIRSRYHLIADRTFTCRPDNDDTTRRRLISQLFCVLILPDERFPAPQRPTMFQLHRKRFSIRRNASKRWQAARSAKDLNVKDRDRR</sequence>
<evidence type="ECO:0000313" key="3">
    <source>
        <dbReference type="Proteomes" id="UP000298663"/>
    </source>
</evidence>
<reference evidence="2 3" key="2">
    <citation type="journal article" date="2019" name="G3 (Bethesda)">
        <title>Hybrid Assembly of the Genome of the Entomopathogenic Nematode Steinernema carpocapsae Identifies the X-Chromosome.</title>
        <authorList>
            <person name="Serra L."/>
            <person name="Macchietto M."/>
            <person name="Macias-Munoz A."/>
            <person name="McGill C.J."/>
            <person name="Rodriguez I.M."/>
            <person name="Rodriguez B."/>
            <person name="Murad R."/>
            <person name="Mortazavi A."/>
        </authorList>
    </citation>
    <scope>NUCLEOTIDE SEQUENCE [LARGE SCALE GENOMIC DNA]</scope>
    <source>
        <strain evidence="2 3">ALL</strain>
    </source>
</reference>
<protein>
    <submittedName>
        <fullName evidence="2">Uncharacterized protein</fullName>
    </submittedName>
</protein>
<feature type="compositionally biased region" description="Basic and acidic residues" evidence="1">
    <location>
        <begin position="101"/>
        <end position="113"/>
    </location>
</feature>